<feature type="region of interest" description="Disordered" evidence="1">
    <location>
        <begin position="1"/>
        <end position="24"/>
    </location>
</feature>
<accession>A0ABZ1ZKF6</accession>
<reference evidence="2" key="1">
    <citation type="submission" date="2022-10" db="EMBL/GenBank/DDBJ databases">
        <title>The complete genomes of actinobacterial strains from the NBC collection.</title>
        <authorList>
            <person name="Joergensen T.S."/>
            <person name="Alvarez Arevalo M."/>
            <person name="Sterndorff E.B."/>
            <person name="Faurdal D."/>
            <person name="Vuksanovic O."/>
            <person name="Mourched A.-S."/>
            <person name="Charusanti P."/>
            <person name="Shaw S."/>
            <person name="Blin K."/>
            <person name="Weber T."/>
        </authorList>
    </citation>
    <scope>NUCLEOTIDE SEQUENCE</scope>
    <source>
        <strain evidence="2">NBC_01436</strain>
    </source>
</reference>
<dbReference type="SUPFAM" id="SSF109854">
    <property type="entry name" value="DinB/YfiT-like putative metalloenzymes"/>
    <property type="match status" value="1"/>
</dbReference>
<dbReference type="Proteomes" id="UP001431926">
    <property type="component" value="Chromosome"/>
</dbReference>
<dbReference type="Pfam" id="PF04978">
    <property type="entry name" value="MST"/>
    <property type="match status" value="1"/>
</dbReference>
<proteinExistence type="predicted"/>
<evidence type="ECO:0000256" key="1">
    <source>
        <dbReference type="SAM" id="MobiDB-lite"/>
    </source>
</evidence>
<dbReference type="EMBL" id="CP109491">
    <property type="protein sequence ID" value="WUX37774.1"/>
    <property type="molecule type" value="Genomic_DNA"/>
</dbReference>
<evidence type="ECO:0000313" key="3">
    <source>
        <dbReference type="Proteomes" id="UP001431926"/>
    </source>
</evidence>
<evidence type="ECO:0000313" key="2">
    <source>
        <dbReference type="EMBL" id="WUX37774.1"/>
    </source>
</evidence>
<dbReference type="InterPro" id="IPR007061">
    <property type="entry name" value="MST-like"/>
</dbReference>
<dbReference type="Gene3D" id="1.20.120.450">
    <property type="entry name" value="dinb family like domain"/>
    <property type="match status" value="1"/>
</dbReference>
<protein>
    <submittedName>
        <fullName evidence="2">DinB family protein</fullName>
    </submittedName>
</protein>
<sequence>MEHTEPTGSTGPAEPAGSTWSHPQAGERHDLLAMVADQRTNFLYTVAGLTDEQARARPTVSELNLGGLVKHLAATQLSWLSVIDGTAAPEVGWAELDPDGNRMTEEETLAGHLDAFHAAADAFDRTVREEPDLGREVTLPRYPWSPPEPVIWTVRHCLLHVFREIAHHSGHADIVREALDGASTTEQMAKAAMGGE</sequence>
<dbReference type="RefSeq" id="WP_329356365.1">
    <property type="nucleotide sequence ID" value="NZ_CP109490.1"/>
</dbReference>
<keyword evidence="3" id="KW-1185">Reference proteome</keyword>
<organism evidence="2 3">
    <name type="scientific">Streptomyces anulatus</name>
    <name type="common">Streptomyces chrysomallus</name>
    <dbReference type="NCBI Taxonomy" id="1892"/>
    <lineage>
        <taxon>Bacteria</taxon>
        <taxon>Bacillati</taxon>
        <taxon>Actinomycetota</taxon>
        <taxon>Actinomycetes</taxon>
        <taxon>Kitasatosporales</taxon>
        <taxon>Streptomycetaceae</taxon>
        <taxon>Streptomyces</taxon>
    </lineage>
</organism>
<gene>
    <name evidence="2" type="ORF">OG367_16710</name>
</gene>
<name>A0ABZ1ZKF6_STRAQ</name>
<feature type="compositionally biased region" description="Polar residues" evidence="1">
    <location>
        <begin position="1"/>
        <end position="10"/>
    </location>
</feature>
<dbReference type="InterPro" id="IPR034660">
    <property type="entry name" value="DinB/YfiT-like"/>
</dbReference>